<dbReference type="OrthoDB" id="5959627at2759"/>
<protein>
    <recommendedName>
        <fullName evidence="2">ShKT domain-containing protein</fullName>
    </recommendedName>
</protein>
<dbReference type="Proteomes" id="UP001163046">
    <property type="component" value="Unassembled WGS sequence"/>
</dbReference>
<dbReference type="EMBL" id="MU825879">
    <property type="protein sequence ID" value="KAJ7385826.1"/>
    <property type="molecule type" value="Genomic_DNA"/>
</dbReference>
<evidence type="ECO:0000256" key="1">
    <source>
        <dbReference type="ARBA" id="ARBA00022656"/>
    </source>
</evidence>
<dbReference type="GO" id="GO:0090729">
    <property type="term" value="F:toxin activity"/>
    <property type="evidence" value="ECO:0007669"/>
    <property type="project" value="UniProtKB-KW"/>
</dbReference>
<evidence type="ECO:0000313" key="3">
    <source>
        <dbReference type="EMBL" id="KAJ7385826.1"/>
    </source>
</evidence>
<comment type="caution">
    <text evidence="3">The sequence shown here is derived from an EMBL/GenBank/DDBJ whole genome shotgun (WGS) entry which is preliminary data.</text>
</comment>
<evidence type="ECO:0000259" key="2">
    <source>
        <dbReference type="Pfam" id="PF01549"/>
    </source>
</evidence>
<keyword evidence="1" id="KW-0800">Toxin</keyword>
<reference evidence="3" key="1">
    <citation type="submission" date="2023-01" db="EMBL/GenBank/DDBJ databases">
        <title>Genome assembly of the deep-sea coral Lophelia pertusa.</title>
        <authorList>
            <person name="Herrera S."/>
            <person name="Cordes E."/>
        </authorList>
    </citation>
    <scope>NUCLEOTIDE SEQUENCE</scope>
    <source>
        <strain evidence="3">USNM1676648</strain>
        <tissue evidence="3">Polyp</tissue>
    </source>
</reference>
<name>A0A9X0D440_9CNID</name>
<accession>A0A9X0D440</accession>
<feature type="domain" description="ShKT" evidence="2">
    <location>
        <begin position="85"/>
        <end position="124"/>
    </location>
</feature>
<dbReference type="AlphaFoldDB" id="A0A9X0D440"/>
<evidence type="ECO:0000313" key="4">
    <source>
        <dbReference type="Proteomes" id="UP001163046"/>
    </source>
</evidence>
<dbReference type="Pfam" id="PF01549">
    <property type="entry name" value="ShK"/>
    <property type="match status" value="1"/>
</dbReference>
<organism evidence="3 4">
    <name type="scientific">Desmophyllum pertusum</name>
    <dbReference type="NCBI Taxonomy" id="174260"/>
    <lineage>
        <taxon>Eukaryota</taxon>
        <taxon>Metazoa</taxon>
        <taxon>Cnidaria</taxon>
        <taxon>Anthozoa</taxon>
        <taxon>Hexacorallia</taxon>
        <taxon>Scleractinia</taxon>
        <taxon>Caryophylliina</taxon>
        <taxon>Caryophylliidae</taxon>
        <taxon>Desmophyllum</taxon>
    </lineage>
</organism>
<dbReference type="InterPro" id="IPR003582">
    <property type="entry name" value="ShKT_dom"/>
</dbReference>
<keyword evidence="4" id="KW-1185">Reference proteome</keyword>
<gene>
    <name evidence="3" type="ORF">OS493_013860</name>
</gene>
<sequence>MDICLQQDLFISSGIIDHPLISSQHGALKKVKYSDLNDDDKATRAKLLWDLILTRNRIRHKGSLTPRHLHNNLKVYTVPLKLGLCTDQHPLCSSFALNGLCDWPGLFQDLDNIHKTCAFSCGNCKKNISNGEVDLVGAGWNEP</sequence>
<proteinExistence type="predicted"/>